<name>G0GF09_WINT7</name>
<evidence type="ECO:0000256" key="4">
    <source>
        <dbReference type="ARBA" id="ARBA00022597"/>
    </source>
</evidence>
<evidence type="ECO:0000256" key="6">
    <source>
        <dbReference type="ARBA" id="ARBA00022741"/>
    </source>
</evidence>
<dbReference type="OrthoDB" id="304830at2"/>
<evidence type="ECO:0000259" key="10">
    <source>
        <dbReference type="PROSITE" id="PS50893"/>
    </source>
</evidence>
<keyword evidence="4" id="KW-0762">Sugar transport</keyword>
<dbReference type="InterPro" id="IPR003439">
    <property type="entry name" value="ABC_transporter-like_ATP-bd"/>
</dbReference>
<dbReference type="Gene3D" id="3.40.50.300">
    <property type="entry name" value="P-loop containing nucleotide triphosphate hydrolases"/>
    <property type="match status" value="2"/>
</dbReference>
<keyword evidence="5" id="KW-0677">Repeat</keyword>
<evidence type="ECO:0000256" key="7">
    <source>
        <dbReference type="ARBA" id="ARBA00022840"/>
    </source>
</evidence>
<protein>
    <submittedName>
        <fullName evidence="11">ABC transporter related protein</fullName>
    </submittedName>
</protein>
<keyword evidence="9" id="KW-0472">Membrane</keyword>
<feature type="domain" description="ABC transporter" evidence="10">
    <location>
        <begin position="6"/>
        <end position="241"/>
    </location>
</feature>
<sequence>MSRPVVSLRGIKKSFPGVQALKGVDLEIHPGEVVGLLGENGAGKSTLMKILSGVYAPDEGEILWEGTPVQFQSVLDAQRQGISIIFQEFNLCPNTSVLDNLFLGREVSRGLFLDYRKMREEARGIFSYLDVDIPLDRPVGELSVALQQMVEIAKALLMKVRVLVMDEPTSALTEKEIAKLFQVIRDLKEQGISVIFISHKLEEVLAITDRVVVLRDGERVGETPTREATEESLVRLMVGRELSDFFSHRRKKPQEEVVLEVEGLSGPPYIEDVSFTLRRGEILGVAGLIGAGRTETALLLIGAVRPTAGTIRLNGERVEISSPADAVSRGIVYLSEDRKNKSLILEMSVRENMSISVLDRLSEFLHVINRKKEDELCRQYIDLLQVKTSGPSQRVKNLSGGNQQKVVIARCLAAEPLILILDEPTRGIDVNAKAEVHRIITELADNGVSIMLISSELPEILALSDRVLVMHEGRVRGVLENDGSLSQEDIMNTILRGREEVHDR</sequence>
<dbReference type="SUPFAM" id="SSF52540">
    <property type="entry name" value="P-loop containing nucleoside triphosphate hydrolases"/>
    <property type="match status" value="2"/>
</dbReference>
<dbReference type="InterPro" id="IPR003593">
    <property type="entry name" value="AAA+_ATPase"/>
</dbReference>
<dbReference type="PANTHER" id="PTHR43790">
    <property type="entry name" value="CARBOHYDRATE TRANSPORT ATP-BINDING PROTEIN MG119-RELATED"/>
    <property type="match status" value="1"/>
</dbReference>
<dbReference type="PANTHER" id="PTHR43790:SF9">
    <property type="entry name" value="GALACTOFURANOSE TRANSPORTER ATP-BINDING PROTEIN YTFR"/>
    <property type="match status" value="1"/>
</dbReference>
<keyword evidence="6" id="KW-0547">Nucleotide-binding</keyword>
<dbReference type="GO" id="GO:0005886">
    <property type="term" value="C:plasma membrane"/>
    <property type="evidence" value="ECO:0007669"/>
    <property type="project" value="UniProtKB-SubCell"/>
</dbReference>
<dbReference type="GO" id="GO:0016887">
    <property type="term" value="F:ATP hydrolysis activity"/>
    <property type="evidence" value="ECO:0007669"/>
    <property type="project" value="InterPro"/>
</dbReference>
<dbReference type="InterPro" id="IPR027417">
    <property type="entry name" value="P-loop_NTPase"/>
</dbReference>
<evidence type="ECO:0000256" key="2">
    <source>
        <dbReference type="ARBA" id="ARBA00022448"/>
    </source>
</evidence>
<dbReference type="EMBL" id="CP002903">
    <property type="protein sequence ID" value="AEJ62353.1"/>
    <property type="molecule type" value="Genomic_DNA"/>
</dbReference>
<feature type="domain" description="ABC transporter" evidence="10">
    <location>
        <begin position="253"/>
        <end position="497"/>
    </location>
</feature>
<dbReference type="STRING" id="869211.Spith_2097"/>
<evidence type="ECO:0000256" key="3">
    <source>
        <dbReference type="ARBA" id="ARBA00022475"/>
    </source>
</evidence>
<dbReference type="InterPro" id="IPR050107">
    <property type="entry name" value="ABC_carbohydrate_import_ATPase"/>
</dbReference>
<comment type="subcellular location">
    <subcellularLocation>
        <location evidence="1">Cell membrane</location>
        <topology evidence="1">Peripheral membrane protein</topology>
    </subcellularLocation>
</comment>
<organism evidence="11 12">
    <name type="scientific">Winmispira thermophila (strain ATCC 700085 / DSM 6578 / Z-1203)</name>
    <name type="common">Spirochaeta thermophila</name>
    <dbReference type="NCBI Taxonomy" id="869211"/>
    <lineage>
        <taxon>Bacteria</taxon>
        <taxon>Pseudomonadati</taxon>
        <taxon>Spirochaetota</taxon>
        <taxon>Spirochaetia</taxon>
        <taxon>Winmispirales</taxon>
        <taxon>Winmispiraceae</taxon>
        <taxon>Winmispira</taxon>
    </lineage>
</organism>
<evidence type="ECO:0000256" key="5">
    <source>
        <dbReference type="ARBA" id="ARBA00022737"/>
    </source>
</evidence>
<evidence type="ECO:0000313" key="11">
    <source>
        <dbReference type="EMBL" id="AEJ62353.1"/>
    </source>
</evidence>
<evidence type="ECO:0000256" key="8">
    <source>
        <dbReference type="ARBA" id="ARBA00022967"/>
    </source>
</evidence>
<dbReference type="HOGENOM" id="CLU_000604_92_3_12"/>
<dbReference type="Pfam" id="PF00005">
    <property type="entry name" value="ABC_tran"/>
    <property type="match status" value="2"/>
</dbReference>
<dbReference type="AlphaFoldDB" id="G0GF09"/>
<gene>
    <name evidence="11" type="ordered locus">Spith_2097</name>
</gene>
<accession>G0GF09</accession>
<keyword evidence="2" id="KW-0813">Transport</keyword>
<dbReference type="KEGG" id="stq:Spith_2097"/>
<dbReference type="PROSITE" id="PS00211">
    <property type="entry name" value="ABC_TRANSPORTER_1"/>
    <property type="match status" value="1"/>
</dbReference>
<dbReference type="PROSITE" id="PS50893">
    <property type="entry name" value="ABC_TRANSPORTER_2"/>
    <property type="match status" value="2"/>
</dbReference>
<reference evidence="11 12" key="1">
    <citation type="submission" date="2011-06" db="EMBL/GenBank/DDBJ databases">
        <title>The complete genome of Spirochaeta thermophila DSM 6578.</title>
        <authorList>
            <consortium name="US DOE Joint Genome Institute (JGI-PGF)"/>
            <person name="Lucas S."/>
            <person name="Lapidus A."/>
            <person name="Bruce D."/>
            <person name="Goodwin L."/>
            <person name="Pitluck S."/>
            <person name="Peters L."/>
            <person name="Kyrpides N."/>
            <person name="Mavromatis K."/>
            <person name="Ivanova N."/>
            <person name="Mikailova N."/>
            <person name="Pagani I."/>
            <person name="Chertkov O."/>
            <person name="Detter J.C."/>
            <person name="Tapia R."/>
            <person name="Han C."/>
            <person name="Land M."/>
            <person name="Hauser L."/>
            <person name="Markowitz V."/>
            <person name="Cheng J.-F."/>
            <person name="Hugenholtz P."/>
            <person name="Woyke T."/>
            <person name="Wu D."/>
            <person name="Spring S."/>
            <person name="Merkhoffer B."/>
            <person name="Schneider S."/>
            <person name="Klenk H.-P."/>
            <person name="Eisen J.A."/>
        </authorList>
    </citation>
    <scope>NUCLEOTIDE SEQUENCE [LARGE SCALE GENOMIC DNA]</scope>
    <source>
        <strain evidence="12">ATCC 700085 / DSM 6578 / Z-1203</strain>
    </source>
</reference>
<dbReference type="GO" id="GO:0005524">
    <property type="term" value="F:ATP binding"/>
    <property type="evidence" value="ECO:0007669"/>
    <property type="project" value="UniProtKB-KW"/>
</dbReference>
<dbReference type="SMART" id="SM00382">
    <property type="entry name" value="AAA"/>
    <property type="match status" value="2"/>
</dbReference>
<evidence type="ECO:0000256" key="1">
    <source>
        <dbReference type="ARBA" id="ARBA00004202"/>
    </source>
</evidence>
<dbReference type="CDD" id="cd03216">
    <property type="entry name" value="ABC_Carb_Monos_I"/>
    <property type="match status" value="1"/>
</dbReference>
<keyword evidence="3" id="KW-1003">Cell membrane</keyword>
<keyword evidence="7" id="KW-0067">ATP-binding</keyword>
<dbReference type="Proteomes" id="UP000007254">
    <property type="component" value="Chromosome"/>
</dbReference>
<dbReference type="InterPro" id="IPR017871">
    <property type="entry name" value="ABC_transporter-like_CS"/>
</dbReference>
<proteinExistence type="predicted"/>
<dbReference type="CDD" id="cd03215">
    <property type="entry name" value="ABC_Carb_Monos_II"/>
    <property type="match status" value="1"/>
</dbReference>
<dbReference type="FunFam" id="3.40.50.300:FF:000127">
    <property type="entry name" value="Ribose import ATP-binding protein RbsA"/>
    <property type="match status" value="1"/>
</dbReference>
<evidence type="ECO:0000256" key="9">
    <source>
        <dbReference type="ARBA" id="ARBA00023136"/>
    </source>
</evidence>
<keyword evidence="8" id="KW-1278">Translocase</keyword>
<dbReference type="RefSeq" id="WP_014625670.1">
    <property type="nucleotide sequence ID" value="NC_017583.1"/>
</dbReference>
<evidence type="ECO:0000313" key="12">
    <source>
        <dbReference type="Proteomes" id="UP000007254"/>
    </source>
</evidence>
<keyword evidence="12" id="KW-1185">Reference proteome</keyword>